<evidence type="ECO:0000313" key="1">
    <source>
        <dbReference type="EMBL" id="MFD0765674.1"/>
    </source>
</evidence>
<protein>
    <submittedName>
        <fullName evidence="1">Uncharacterized protein</fullName>
    </submittedName>
</protein>
<dbReference type="Proteomes" id="UP001597073">
    <property type="component" value="Unassembled WGS sequence"/>
</dbReference>
<accession>A0ABW2ZHG8</accession>
<evidence type="ECO:0000313" key="2">
    <source>
        <dbReference type="Proteomes" id="UP001597073"/>
    </source>
</evidence>
<organism evidence="1 2">
    <name type="scientific">Mucilaginibacter lutimaris</name>
    <dbReference type="NCBI Taxonomy" id="931629"/>
    <lineage>
        <taxon>Bacteria</taxon>
        <taxon>Pseudomonadati</taxon>
        <taxon>Bacteroidota</taxon>
        <taxon>Sphingobacteriia</taxon>
        <taxon>Sphingobacteriales</taxon>
        <taxon>Sphingobacteriaceae</taxon>
        <taxon>Mucilaginibacter</taxon>
    </lineage>
</organism>
<gene>
    <name evidence="1" type="ORF">ACFQZI_12490</name>
</gene>
<proteinExistence type="predicted"/>
<comment type="caution">
    <text evidence="1">The sequence shown here is derived from an EMBL/GenBank/DDBJ whole genome shotgun (WGS) entry which is preliminary data.</text>
</comment>
<keyword evidence="2" id="KW-1185">Reference proteome</keyword>
<dbReference type="EMBL" id="JBHTIA010000008">
    <property type="protein sequence ID" value="MFD0765674.1"/>
    <property type="molecule type" value="Genomic_DNA"/>
</dbReference>
<sequence length="53" mass="6080">MIYKIKSLSDYMEGFFVPSRVIAKYDAIPTYRAGDRSAEELPRNARNNVLIKA</sequence>
<reference evidence="2" key="1">
    <citation type="journal article" date="2019" name="Int. J. Syst. Evol. Microbiol.">
        <title>The Global Catalogue of Microorganisms (GCM) 10K type strain sequencing project: providing services to taxonomists for standard genome sequencing and annotation.</title>
        <authorList>
            <consortium name="The Broad Institute Genomics Platform"/>
            <consortium name="The Broad Institute Genome Sequencing Center for Infectious Disease"/>
            <person name="Wu L."/>
            <person name="Ma J."/>
        </authorList>
    </citation>
    <scope>NUCLEOTIDE SEQUENCE [LARGE SCALE GENOMIC DNA]</scope>
    <source>
        <strain evidence="2">CCUG 60742</strain>
    </source>
</reference>
<name>A0ABW2ZHG8_9SPHI</name>